<dbReference type="RefSeq" id="WP_154073408.1">
    <property type="nucleotide sequence ID" value="NZ_LT670818.1"/>
</dbReference>
<accession>A0A1M5PAK8</accession>
<name>A0A1M5PAK8_9BRAD</name>
<gene>
    <name evidence="1" type="ORF">SAMN05444169_5128</name>
</gene>
<proteinExistence type="predicted"/>
<reference evidence="1 2" key="1">
    <citation type="submission" date="2016-11" db="EMBL/GenBank/DDBJ databases">
        <authorList>
            <person name="Jaros S."/>
            <person name="Januszkiewicz K."/>
            <person name="Wedrychowicz H."/>
        </authorList>
    </citation>
    <scope>NUCLEOTIDE SEQUENCE [LARGE SCALE GENOMIC DNA]</scope>
    <source>
        <strain evidence="1 2">GAS242</strain>
    </source>
</reference>
<organism evidence="1 2">
    <name type="scientific">Bradyrhizobium erythrophlei</name>
    <dbReference type="NCBI Taxonomy" id="1437360"/>
    <lineage>
        <taxon>Bacteria</taxon>
        <taxon>Pseudomonadati</taxon>
        <taxon>Pseudomonadota</taxon>
        <taxon>Alphaproteobacteria</taxon>
        <taxon>Hyphomicrobiales</taxon>
        <taxon>Nitrobacteraceae</taxon>
        <taxon>Bradyrhizobium</taxon>
    </lineage>
</organism>
<sequence length="105" mass="11738">MADNPETKKLPVVPHHEVRETFADQVGFIICDGSTLKLDFEAVRMTEPTSQTPPEKQRHVVARLALSMNCAIDLINQISRLAEELTKSGLIKSERGQVTRQNKPS</sequence>
<dbReference type="Proteomes" id="UP000190675">
    <property type="component" value="Chromosome I"/>
</dbReference>
<dbReference type="EMBL" id="LT670818">
    <property type="protein sequence ID" value="SHG98772.1"/>
    <property type="molecule type" value="Genomic_DNA"/>
</dbReference>
<protein>
    <submittedName>
        <fullName evidence="1">Uncharacterized protein</fullName>
    </submittedName>
</protein>
<evidence type="ECO:0000313" key="1">
    <source>
        <dbReference type="EMBL" id="SHG98772.1"/>
    </source>
</evidence>
<evidence type="ECO:0000313" key="2">
    <source>
        <dbReference type="Proteomes" id="UP000190675"/>
    </source>
</evidence>
<dbReference type="OrthoDB" id="9946335at2"/>
<dbReference type="AlphaFoldDB" id="A0A1M5PAK8"/>